<feature type="transmembrane region" description="Helical" evidence="1">
    <location>
        <begin position="307"/>
        <end position="325"/>
    </location>
</feature>
<sequence>MKISDEIVLLYKKIEQIYKQKELLVQEENLIEVEEIASHFSALYEKLRNTVDFKEVHLLRRFAIERNIKRRFIMEVLKPNIARTLIEDLVRSRYFPNKSIPEYKIAQAEKIIEKYNDLFLLMNDMYHGDDIKDYFNWLIAVEACEIDILLHPEDIDDAVIEAMYQITKPRIKLQGDDDLSIREKNIQLYIAIHKSLVKSDDTIISYHLLNLYYDKWLSADSDTIKIMAIHLPEIYRNIQRHLRHPYQLRILSSIKEPVVTFKILHELILSHGVAIKELLANPDMLESEAKLLVNKKYRTIRNRISKASVRAIVYIFITKALLALLLEFPYEKYVLQELNYTNLGINVLFPPLLMFLVTLTIRPLGRHNTDLIMERLHNLVYDKPEQSILCKLKTKYNKHLGYQVFYYFMYTVLYIVVFGAIIYLLNYLNFNILSGAIFLFFLTAVSFFAIRIRSTAKELNVENKSEGILVFFLNFFSLPIISAGRWMSERFKSINVFAFVMDYIIEAPFKLFVSAFEDWLGFMKEKKEEVFHGDE</sequence>
<accession>A0A1G2C0D4</accession>
<proteinExistence type="predicted"/>
<gene>
    <name evidence="2" type="ORF">A2406_02100</name>
</gene>
<feature type="transmembrane region" description="Helical" evidence="1">
    <location>
        <begin position="404"/>
        <end position="424"/>
    </location>
</feature>
<name>A0A1G2C0D4_9BACT</name>
<keyword evidence="1" id="KW-0812">Transmembrane</keyword>
<reference evidence="2 3" key="1">
    <citation type="journal article" date="2016" name="Nat. Commun.">
        <title>Thousands of microbial genomes shed light on interconnected biogeochemical processes in an aquifer system.</title>
        <authorList>
            <person name="Anantharaman K."/>
            <person name="Brown C.T."/>
            <person name="Hug L.A."/>
            <person name="Sharon I."/>
            <person name="Castelle C.J."/>
            <person name="Probst A.J."/>
            <person name="Thomas B.C."/>
            <person name="Singh A."/>
            <person name="Wilkins M.J."/>
            <person name="Karaoz U."/>
            <person name="Brodie E.L."/>
            <person name="Williams K.H."/>
            <person name="Hubbard S.S."/>
            <person name="Banfield J.F."/>
        </authorList>
    </citation>
    <scope>NUCLEOTIDE SEQUENCE [LARGE SCALE GENOMIC DNA]</scope>
</reference>
<evidence type="ECO:0000313" key="3">
    <source>
        <dbReference type="Proteomes" id="UP000177626"/>
    </source>
</evidence>
<evidence type="ECO:0000313" key="2">
    <source>
        <dbReference type="EMBL" id="OGY94269.1"/>
    </source>
</evidence>
<dbReference type="AlphaFoldDB" id="A0A1G2C0D4"/>
<comment type="caution">
    <text evidence="2">The sequence shown here is derived from an EMBL/GenBank/DDBJ whole genome shotgun (WGS) entry which is preliminary data.</text>
</comment>
<dbReference type="EMBL" id="MHKQ01000010">
    <property type="protein sequence ID" value="OGY94269.1"/>
    <property type="molecule type" value="Genomic_DNA"/>
</dbReference>
<organism evidence="2 3">
    <name type="scientific">Candidatus Komeilibacteria bacterium RIFOXYC1_FULL_37_11</name>
    <dbReference type="NCBI Taxonomy" id="1798555"/>
    <lineage>
        <taxon>Bacteria</taxon>
        <taxon>Candidatus Komeiliibacteriota</taxon>
    </lineage>
</organism>
<evidence type="ECO:0000256" key="1">
    <source>
        <dbReference type="SAM" id="Phobius"/>
    </source>
</evidence>
<keyword evidence="1" id="KW-1133">Transmembrane helix</keyword>
<feature type="transmembrane region" description="Helical" evidence="1">
    <location>
        <begin position="345"/>
        <end position="365"/>
    </location>
</feature>
<dbReference type="Proteomes" id="UP000177626">
    <property type="component" value="Unassembled WGS sequence"/>
</dbReference>
<feature type="transmembrane region" description="Helical" evidence="1">
    <location>
        <begin position="469"/>
        <end position="488"/>
    </location>
</feature>
<feature type="transmembrane region" description="Helical" evidence="1">
    <location>
        <begin position="430"/>
        <end position="449"/>
    </location>
</feature>
<protein>
    <submittedName>
        <fullName evidence="2">Uncharacterized protein</fullName>
    </submittedName>
</protein>
<keyword evidence="1" id="KW-0472">Membrane</keyword>
<feature type="transmembrane region" description="Helical" evidence="1">
    <location>
        <begin position="494"/>
        <end position="516"/>
    </location>
</feature>